<protein>
    <submittedName>
        <fullName evidence="2">Uncharacterized protein</fullName>
    </submittedName>
</protein>
<reference evidence="2 3" key="1">
    <citation type="journal article" date="2013" name="Genome Announc.">
        <title>Draft Genome Sequence of Streptomyces viridochromogenes Strain Tu57, Producer of Avilamycin.</title>
        <authorList>
            <person name="Gruning B.A."/>
            <person name="Erxleben A."/>
            <person name="Hahnlein A."/>
            <person name="Gunther S."/>
        </authorList>
    </citation>
    <scope>NUCLEOTIDE SEQUENCE [LARGE SCALE GENOMIC DNA]</scope>
    <source>
        <strain evidence="2 3">Tue57</strain>
    </source>
</reference>
<dbReference type="EMBL" id="AMLP01000084">
    <property type="protein sequence ID" value="ELS56462.1"/>
    <property type="molecule type" value="Genomic_DNA"/>
</dbReference>
<feature type="compositionally biased region" description="Low complexity" evidence="1">
    <location>
        <begin position="19"/>
        <end position="31"/>
    </location>
</feature>
<gene>
    <name evidence="2" type="ORF">STVIR_2560</name>
</gene>
<feature type="region of interest" description="Disordered" evidence="1">
    <location>
        <begin position="1"/>
        <end position="45"/>
    </location>
</feature>
<proteinExistence type="predicted"/>
<accession>L8PM23</accession>
<sequence length="45" mass="4895">MTANTATHSVRKHHPAPRPASSSNRASAIPRKYGHRPALHSLRAV</sequence>
<name>L8PM23_STRVR</name>
<evidence type="ECO:0000256" key="1">
    <source>
        <dbReference type="SAM" id="MobiDB-lite"/>
    </source>
</evidence>
<dbReference type="Proteomes" id="UP000011205">
    <property type="component" value="Unassembled WGS sequence"/>
</dbReference>
<dbReference type="AlphaFoldDB" id="L8PM23"/>
<evidence type="ECO:0000313" key="2">
    <source>
        <dbReference type="EMBL" id="ELS56462.1"/>
    </source>
</evidence>
<evidence type="ECO:0000313" key="3">
    <source>
        <dbReference type="Proteomes" id="UP000011205"/>
    </source>
</evidence>
<comment type="caution">
    <text evidence="2">The sequence shown here is derived from an EMBL/GenBank/DDBJ whole genome shotgun (WGS) entry which is preliminary data.</text>
</comment>
<dbReference type="PATRIC" id="fig|1160705.3.peg.2540"/>
<organism evidence="2 3">
    <name type="scientific">Streptomyces viridochromogenes Tue57</name>
    <dbReference type="NCBI Taxonomy" id="1160705"/>
    <lineage>
        <taxon>Bacteria</taxon>
        <taxon>Bacillati</taxon>
        <taxon>Actinomycetota</taxon>
        <taxon>Actinomycetes</taxon>
        <taxon>Kitasatosporales</taxon>
        <taxon>Streptomycetaceae</taxon>
        <taxon>Streptomyces</taxon>
    </lineage>
</organism>